<reference evidence="4" key="1">
    <citation type="submission" date="2019-09" db="EMBL/GenBank/DDBJ databases">
        <title>Characterisation of the sponge microbiome using genome-centric metagenomics.</title>
        <authorList>
            <person name="Engelberts J.P."/>
            <person name="Robbins S.J."/>
            <person name="De Goeij J.M."/>
            <person name="Aranda M."/>
            <person name="Bell S.C."/>
            <person name="Webster N.S."/>
        </authorList>
    </citation>
    <scope>NUCLEOTIDE SEQUENCE</scope>
    <source>
        <strain evidence="4">SB0675_bin_29</strain>
    </source>
</reference>
<evidence type="ECO:0000256" key="2">
    <source>
        <dbReference type="ARBA" id="ARBA00022679"/>
    </source>
</evidence>
<gene>
    <name evidence="4" type="ORF">F4148_06775</name>
</gene>
<accession>A0A6B1FZF7</accession>
<keyword evidence="2" id="KW-0808">Transferase</keyword>
<dbReference type="EMBL" id="VYDA01000256">
    <property type="protein sequence ID" value="MYH61467.1"/>
    <property type="molecule type" value="Genomic_DNA"/>
</dbReference>
<dbReference type="GO" id="GO:0017061">
    <property type="term" value="F:S-methyl-5-thioadenosine phosphorylase activity"/>
    <property type="evidence" value="ECO:0007669"/>
    <property type="project" value="InterPro"/>
</dbReference>
<comment type="caution">
    <text evidence="4">The sequence shown here is derived from an EMBL/GenBank/DDBJ whole genome shotgun (WGS) entry which is preliminary data.</text>
</comment>
<name>A0A6B1FZF7_9CHLR</name>
<dbReference type="GO" id="GO:0009116">
    <property type="term" value="P:nucleoside metabolic process"/>
    <property type="evidence" value="ECO:0007669"/>
    <property type="project" value="InterPro"/>
</dbReference>
<dbReference type="PANTHER" id="PTHR42679">
    <property type="entry name" value="S-METHYL-5'-THIOADENOSINE PHOSPHORYLASE"/>
    <property type="match status" value="1"/>
</dbReference>
<evidence type="ECO:0000313" key="4">
    <source>
        <dbReference type="EMBL" id="MYH61467.1"/>
    </source>
</evidence>
<dbReference type="InterPro" id="IPR035994">
    <property type="entry name" value="Nucleoside_phosphorylase_sf"/>
</dbReference>
<evidence type="ECO:0000256" key="1">
    <source>
        <dbReference type="ARBA" id="ARBA00022676"/>
    </source>
</evidence>
<dbReference type="SUPFAM" id="SSF53167">
    <property type="entry name" value="Purine and uridine phosphorylases"/>
    <property type="match status" value="1"/>
</dbReference>
<proteinExistence type="predicted"/>
<dbReference type="AlphaFoldDB" id="A0A6B1FZF7"/>
<keyword evidence="1" id="KW-0328">Glycosyltransferase</keyword>
<dbReference type="InterPro" id="IPR000845">
    <property type="entry name" value="Nucleoside_phosphorylase_d"/>
</dbReference>
<dbReference type="Gene3D" id="3.40.50.1580">
    <property type="entry name" value="Nucleoside phosphorylase domain"/>
    <property type="match status" value="1"/>
</dbReference>
<protein>
    <submittedName>
        <fullName evidence="4">MTAP family purine nucleoside phosphorylase</fullName>
    </submittedName>
</protein>
<dbReference type="Pfam" id="PF01048">
    <property type="entry name" value="PNP_UDP_1"/>
    <property type="match status" value="1"/>
</dbReference>
<organism evidence="4">
    <name type="scientific">Caldilineaceae bacterium SB0675_bin_29</name>
    <dbReference type="NCBI Taxonomy" id="2605266"/>
    <lineage>
        <taxon>Bacteria</taxon>
        <taxon>Bacillati</taxon>
        <taxon>Chloroflexota</taxon>
        <taxon>Caldilineae</taxon>
        <taxon>Caldilineales</taxon>
        <taxon>Caldilineaceae</taxon>
    </lineage>
</organism>
<dbReference type="PANTHER" id="PTHR42679:SF2">
    <property type="entry name" value="S-METHYL-5'-THIOADENOSINE PHOSPHORYLASE"/>
    <property type="match status" value="1"/>
</dbReference>
<sequence length="334" mass="36038">MRFAHKRAGSDQSNSNRSAHRLSPLTFAIPISPPVLLSLATGAIVDADRAYRRMRINFPHYIKLRPGRQLNSLLLLLAVPLPPQSLEALGPLIEERRVDTRYGPVGPLARRGGPDTQSVWIQPYYGLPSRTDPRATLLAAQSLHVSRIVACDTVVAVNPVLGPGHPVLIADYIDFTRHQPQTFYENEGTAGLSQTPAVCPRLTEALSHILPMAPGAVYLGVDGPRRETAAEARMFRSWGADVLGQNLVPEIALARELGLCFAGLGIVEEISAERPIPPAPEDDSRGLEAVVIALSALTQMIDPNTACDCGGRFDHRQPAGPGAAAEQSTQRPCK</sequence>
<dbReference type="GO" id="GO:0019509">
    <property type="term" value="P:L-methionine salvage from methylthioadenosine"/>
    <property type="evidence" value="ECO:0007669"/>
    <property type="project" value="TreeGrafter"/>
</dbReference>
<feature type="domain" description="Nucleoside phosphorylase" evidence="3">
    <location>
        <begin position="127"/>
        <end position="269"/>
    </location>
</feature>
<dbReference type="InterPro" id="IPR010044">
    <property type="entry name" value="MTAP"/>
</dbReference>
<evidence type="ECO:0000259" key="3">
    <source>
        <dbReference type="Pfam" id="PF01048"/>
    </source>
</evidence>
<dbReference type="GO" id="GO:0005829">
    <property type="term" value="C:cytosol"/>
    <property type="evidence" value="ECO:0007669"/>
    <property type="project" value="TreeGrafter"/>
</dbReference>